<keyword evidence="3" id="KW-1185">Reference proteome</keyword>
<feature type="transmembrane region" description="Helical" evidence="1">
    <location>
        <begin position="119"/>
        <end position="141"/>
    </location>
</feature>
<name>A0ABQ9P0U5_9PEZI</name>
<evidence type="ECO:0008006" key="4">
    <source>
        <dbReference type="Google" id="ProtNLM"/>
    </source>
</evidence>
<feature type="transmembrane region" description="Helical" evidence="1">
    <location>
        <begin position="177"/>
        <end position="199"/>
    </location>
</feature>
<protein>
    <recommendedName>
        <fullName evidence="4">MARVEL domain-containing protein</fullName>
    </recommendedName>
</protein>
<dbReference type="EMBL" id="JAPDRL010000008">
    <property type="protein sequence ID" value="KAJ9668221.1"/>
    <property type="molecule type" value="Genomic_DNA"/>
</dbReference>
<accession>A0ABQ9P0U5</accession>
<reference evidence="2" key="1">
    <citation type="submission" date="2022-10" db="EMBL/GenBank/DDBJ databases">
        <title>Culturing micro-colonial fungi from biological soil crusts in the Mojave desert and describing Neophaeococcomyces mojavensis, and introducing the new genera and species Taxawa tesnikishii.</title>
        <authorList>
            <person name="Kurbessoian T."/>
            <person name="Stajich J.E."/>
        </authorList>
    </citation>
    <scope>NUCLEOTIDE SEQUENCE</scope>
    <source>
        <strain evidence="2">TK_1</strain>
    </source>
</reference>
<keyword evidence="1" id="KW-1133">Transmembrane helix</keyword>
<evidence type="ECO:0000256" key="1">
    <source>
        <dbReference type="SAM" id="Phobius"/>
    </source>
</evidence>
<organism evidence="2 3">
    <name type="scientific">Coniosporium apollinis</name>
    <dbReference type="NCBI Taxonomy" id="61459"/>
    <lineage>
        <taxon>Eukaryota</taxon>
        <taxon>Fungi</taxon>
        <taxon>Dikarya</taxon>
        <taxon>Ascomycota</taxon>
        <taxon>Pezizomycotina</taxon>
        <taxon>Dothideomycetes</taxon>
        <taxon>Dothideomycetes incertae sedis</taxon>
        <taxon>Coniosporium</taxon>
    </lineage>
</organism>
<proteinExistence type="predicted"/>
<gene>
    <name evidence="2" type="ORF">H2201_001650</name>
</gene>
<feature type="transmembrane region" description="Helical" evidence="1">
    <location>
        <begin position="34"/>
        <end position="55"/>
    </location>
</feature>
<keyword evidence="1" id="KW-0812">Transmembrane</keyword>
<evidence type="ECO:0000313" key="2">
    <source>
        <dbReference type="EMBL" id="KAJ9668221.1"/>
    </source>
</evidence>
<evidence type="ECO:0000313" key="3">
    <source>
        <dbReference type="Proteomes" id="UP001172684"/>
    </source>
</evidence>
<feature type="transmembrane region" description="Helical" evidence="1">
    <location>
        <begin position="85"/>
        <end position="107"/>
    </location>
</feature>
<comment type="caution">
    <text evidence="2">The sequence shown here is derived from an EMBL/GenBank/DDBJ whole genome shotgun (WGS) entry which is preliminary data.</text>
</comment>
<keyword evidence="1" id="KW-0472">Membrane</keyword>
<dbReference type="Proteomes" id="UP001172684">
    <property type="component" value="Unassembled WGS sequence"/>
</dbReference>
<sequence length="255" mass="28144">MAVIWGLDLHEIRWSKFANSNMWSRRYHLRRTKFIVYQLAMILCVVSESLGTAALSDYVSQQRFIERYDGRASVHNDDFVGAASYNIFVGIYVATIFGAGFFFDLIWPERRESRAVRAAWKACSVLACVFALSSAIAITVITASSRARITGVDAATARADLKASGDYPLEYSSNAHAIASVVFEWAGLLATIAATVVLWMSYRHNEKFGPLSAHVRMEEGVKEKNVGVEEGANAFNAVPVTGGTVQTEPPRYESV</sequence>